<dbReference type="AlphaFoldDB" id="A0A7W6UVT6"/>
<dbReference type="Proteomes" id="UP000524535">
    <property type="component" value="Unassembled WGS sequence"/>
</dbReference>
<evidence type="ECO:0000313" key="5">
    <source>
        <dbReference type="Proteomes" id="UP000524535"/>
    </source>
</evidence>
<evidence type="ECO:0000313" key="2">
    <source>
        <dbReference type="EMBL" id="MBB4409674.1"/>
    </source>
</evidence>
<dbReference type="Proteomes" id="UP000520770">
    <property type="component" value="Unassembled WGS sequence"/>
</dbReference>
<evidence type="ECO:0000313" key="4">
    <source>
        <dbReference type="Proteomes" id="UP000520770"/>
    </source>
</evidence>
<protein>
    <submittedName>
        <fullName evidence="3">Uncharacterized protein</fullName>
    </submittedName>
</protein>
<accession>A0A7W6UVT6</accession>
<keyword evidence="5" id="KW-1185">Reference proteome</keyword>
<reference evidence="4 5" key="1">
    <citation type="submission" date="2020-08" db="EMBL/GenBank/DDBJ databases">
        <title>Genomic Encyclopedia of Type Strains, Phase IV (KMG-V): Genome sequencing to study the core and pangenomes of soil and plant-associated prokaryotes.</title>
        <authorList>
            <person name="Whitman W."/>
        </authorList>
    </citation>
    <scope>NUCLEOTIDE SEQUENCE [LARGE SCALE GENOMIC DNA]</scope>
    <source>
        <strain evidence="2 5">SEMIA 444</strain>
        <strain evidence="1 4">SEMIA 448</strain>
        <strain evidence="3 6">SEMIA 452</strain>
    </source>
</reference>
<comment type="caution">
    <text evidence="3">The sequence shown here is derived from an EMBL/GenBank/DDBJ whole genome shotgun (WGS) entry which is preliminary data.</text>
</comment>
<dbReference type="RefSeq" id="WP_183821944.1">
    <property type="nucleotide sequence ID" value="NZ_JACIGW010000001.1"/>
</dbReference>
<evidence type="ECO:0000313" key="3">
    <source>
        <dbReference type="EMBL" id="MBB4444361.1"/>
    </source>
</evidence>
<proteinExistence type="predicted"/>
<dbReference type="EMBL" id="JACIHM010000001">
    <property type="protein sequence ID" value="MBB4444361.1"/>
    <property type="molecule type" value="Genomic_DNA"/>
</dbReference>
<evidence type="ECO:0000313" key="6">
    <source>
        <dbReference type="Proteomes" id="UP000576087"/>
    </source>
</evidence>
<gene>
    <name evidence="2" type="ORF">GGE31_000145</name>
    <name evidence="1" type="ORF">GGE33_001640</name>
    <name evidence="3" type="ORF">GGE35_000143</name>
</gene>
<evidence type="ECO:0000313" key="1">
    <source>
        <dbReference type="EMBL" id="MBB4347932.1"/>
    </source>
</evidence>
<dbReference type="EMBL" id="JACIGW010000001">
    <property type="protein sequence ID" value="MBB4347932.1"/>
    <property type="molecule type" value="Genomic_DNA"/>
</dbReference>
<dbReference type="Proteomes" id="UP000576087">
    <property type="component" value="Unassembled WGS sequence"/>
</dbReference>
<organism evidence="3 6">
    <name type="scientific">Aliirhizobium cellulosilyticum</name>
    <dbReference type="NCBI Taxonomy" id="393664"/>
    <lineage>
        <taxon>Bacteria</taxon>
        <taxon>Pseudomonadati</taxon>
        <taxon>Pseudomonadota</taxon>
        <taxon>Alphaproteobacteria</taxon>
        <taxon>Hyphomicrobiales</taxon>
        <taxon>Rhizobiaceae</taxon>
        <taxon>Aliirhizobium</taxon>
    </lineage>
</organism>
<name>A0A7W6UVT6_9HYPH</name>
<sequence>MAGLGSSLVGLRLPQSLASLGGAPVQGGEVDDGTFIVTFDNPDASEYILTFDDLDGNEYILTMEAA</sequence>
<dbReference type="EMBL" id="JACIGY010000001">
    <property type="protein sequence ID" value="MBB4409674.1"/>
    <property type="molecule type" value="Genomic_DNA"/>
</dbReference>